<dbReference type="Pfam" id="PF16335">
    <property type="entry name" value="GtaA_6_Hairpin"/>
    <property type="match status" value="1"/>
</dbReference>
<dbReference type="SUPFAM" id="SSF48208">
    <property type="entry name" value="Six-hairpin glycosidases"/>
    <property type="match status" value="1"/>
</dbReference>
<feature type="transmembrane region" description="Helical" evidence="2">
    <location>
        <begin position="703"/>
        <end position="724"/>
    </location>
</feature>
<organism evidence="6 7">
    <name type="scientific">Mycena pura</name>
    <dbReference type="NCBI Taxonomy" id="153505"/>
    <lineage>
        <taxon>Eukaryota</taxon>
        <taxon>Fungi</taxon>
        <taxon>Dikarya</taxon>
        <taxon>Basidiomycota</taxon>
        <taxon>Agaricomycotina</taxon>
        <taxon>Agaricomycetes</taxon>
        <taxon>Agaricomycetidae</taxon>
        <taxon>Agaricales</taxon>
        <taxon>Marasmiineae</taxon>
        <taxon>Mycenaceae</taxon>
        <taxon>Mycena</taxon>
    </lineage>
</organism>
<dbReference type="GO" id="GO:0003824">
    <property type="term" value="F:catalytic activity"/>
    <property type="evidence" value="ECO:0007669"/>
    <property type="project" value="UniProtKB-ARBA"/>
</dbReference>
<keyword evidence="3" id="KW-0732">Signal</keyword>
<accession>A0AAD6Y0X7</accession>
<reference evidence="6" key="1">
    <citation type="submission" date="2023-03" db="EMBL/GenBank/DDBJ databases">
        <title>Massive genome expansion in bonnet fungi (Mycena s.s.) driven by repeated elements and novel gene families across ecological guilds.</title>
        <authorList>
            <consortium name="Lawrence Berkeley National Laboratory"/>
            <person name="Harder C.B."/>
            <person name="Miyauchi S."/>
            <person name="Viragh M."/>
            <person name="Kuo A."/>
            <person name="Thoen E."/>
            <person name="Andreopoulos B."/>
            <person name="Lu D."/>
            <person name="Skrede I."/>
            <person name="Drula E."/>
            <person name="Henrissat B."/>
            <person name="Morin E."/>
            <person name="Kohler A."/>
            <person name="Barry K."/>
            <person name="LaButti K."/>
            <person name="Morin E."/>
            <person name="Salamov A."/>
            <person name="Lipzen A."/>
            <person name="Mereny Z."/>
            <person name="Hegedus B."/>
            <person name="Baldrian P."/>
            <person name="Stursova M."/>
            <person name="Weitz H."/>
            <person name="Taylor A."/>
            <person name="Grigoriev I.V."/>
            <person name="Nagy L.G."/>
            <person name="Martin F."/>
            <person name="Kauserud H."/>
        </authorList>
    </citation>
    <scope>NUCLEOTIDE SEQUENCE</scope>
    <source>
        <strain evidence="6">9144</strain>
    </source>
</reference>
<dbReference type="Proteomes" id="UP001219525">
    <property type="component" value="Unassembled WGS sequence"/>
</dbReference>
<dbReference type="GO" id="GO:0005975">
    <property type="term" value="P:carbohydrate metabolic process"/>
    <property type="evidence" value="ECO:0007669"/>
    <property type="project" value="InterPro"/>
</dbReference>
<evidence type="ECO:0000256" key="2">
    <source>
        <dbReference type="SAM" id="Phobius"/>
    </source>
</evidence>
<feature type="region of interest" description="Disordered" evidence="1">
    <location>
        <begin position="789"/>
        <end position="845"/>
    </location>
</feature>
<evidence type="ECO:0000256" key="3">
    <source>
        <dbReference type="SAM" id="SignalP"/>
    </source>
</evidence>
<feature type="signal peptide" evidence="3">
    <location>
        <begin position="1"/>
        <end position="23"/>
    </location>
</feature>
<dbReference type="PANTHER" id="PTHR31987">
    <property type="entry name" value="GLUTAMINASE A-RELATED"/>
    <property type="match status" value="1"/>
</dbReference>
<keyword evidence="2" id="KW-1133">Transmembrane helix</keyword>
<dbReference type="AlphaFoldDB" id="A0AAD6Y0X7"/>
<feature type="domain" description="Glutaminase A N-terminal" evidence="5">
    <location>
        <begin position="104"/>
        <end position="317"/>
    </location>
</feature>
<dbReference type="InterPro" id="IPR008928">
    <property type="entry name" value="6-hairpin_glycosidase_sf"/>
</dbReference>
<proteinExistence type="predicted"/>
<evidence type="ECO:0000259" key="4">
    <source>
        <dbReference type="Pfam" id="PF16335"/>
    </source>
</evidence>
<evidence type="ECO:0000313" key="6">
    <source>
        <dbReference type="EMBL" id="KAJ7195913.1"/>
    </source>
</evidence>
<keyword evidence="7" id="KW-1185">Reference proteome</keyword>
<dbReference type="Gene3D" id="1.50.10.10">
    <property type="match status" value="1"/>
</dbReference>
<evidence type="ECO:0000259" key="5">
    <source>
        <dbReference type="Pfam" id="PF17168"/>
    </source>
</evidence>
<evidence type="ECO:0000256" key="1">
    <source>
        <dbReference type="SAM" id="MobiDB-lite"/>
    </source>
</evidence>
<dbReference type="InterPro" id="IPR012341">
    <property type="entry name" value="6hp_glycosidase-like_sf"/>
</dbReference>
<name>A0AAD6Y0X7_9AGAR</name>
<protein>
    <recommendedName>
        <fullName evidence="8">DUF1793-domain-containing protein</fullName>
    </recommendedName>
</protein>
<evidence type="ECO:0000313" key="7">
    <source>
        <dbReference type="Proteomes" id="UP001219525"/>
    </source>
</evidence>
<feature type="compositionally biased region" description="Low complexity" evidence="1">
    <location>
        <begin position="792"/>
        <end position="811"/>
    </location>
</feature>
<feature type="compositionally biased region" description="Basic and acidic residues" evidence="1">
    <location>
        <begin position="817"/>
        <end position="827"/>
    </location>
</feature>
<keyword evidence="2" id="KW-0812">Transmembrane</keyword>
<gene>
    <name evidence="6" type="ORF">GGX14DRAFT_674126</name>
</gene>
<keyword evidence="2" id="KW-0472">Membrane</keyword>
<feature type="domain" description="Glutaminase A central" evidence="4">
    <location>
        <begin position="322"/>
        <end position="677"/>
    </location>
</feature>
<sequence length="845" mass="91713">MLRRLSFIWTGIFQLWIGWLATALTPQTFFPPSVPLAVRSPTFNAWLNTYGGSNPMKTWPMFWNGNHILGWTGYIKVDDVAWHWLGDPGPGNASTWLSTTITPTRTIFAIQAGPMQLNVTFLSPVEPSDWVRQSLPFSYVYVDGASTDGKTHSIQLYADISAEWVSNSKDTAIQWQSKQTANAVFHQVTSSAPSSVFEDVAEDTIAFHAVSLTQGSRQSVIGYNVTLWTQSGNVSTSDFKLPVFAHVVDLGTTDTVSSIAWAVGVVRDPILTYAGVDRHSYYWSQYATIDDAIDAFITDFPSARDRALQLDQKLLQDAGRVSSNYADLVSLATRQTMAGVELTVSKNGAGEWNTSDVMAFMKDVGSSQRVNPTEMIYAAMPALVYLNASIIGPLLEPLLQFQNSSQYENPYAAPDLGGPYPAAPGNAGNNIVYGIENSGNMLILVLAHARSTGDGSMIARYYSLLKQWADYLTTNTLSPVEQQFPADARDMHLTQNHTNTNLAIKGIIAVQAMSEISQIMGDAPQAKQYGSTAKTLMQSWTNLASSSGEVIWSYGNTSSSGLMYNFMADKLLQLKLLPFTTESSGLFNAPAALPSFGFSLSSDSTFYTRSDWTLFSAAIANTSARDLLIAGVHKRASLNSSIGAFSNVYNVQTGLGAAPLAYPNGFSSPAQGAMFSIISLNVPNKTVNVVTPSPSKKNKNTGAIVGGVIAIVIVVLLAVVSFLLHRRQKQRRDAARLLVIPRGFHTPSSMETQSVSLPMKADSRGITPTPDTQHLPGSKAELFHLQTRPLNPISQPPMSQTPSTSGTTSSGAANLRTELEDLRREMAQLRAANQGAMQDPPPMYQ</sequence>
<dbReference type="InterPro" id="IPR052743">
    <property type="entry name" value="Glutaminase_GtaA"/>
</dbReference>
<evidence type="ECO:0008006" key="8">
    <source>
        <dbReference type="Google" id="ProtNLM"/>
    </source>
</evidence>
<dbReference type="Pfam" id="PF17168">
    <property type="entry name" value="DUF5127"/>
    <property type="match status" value="1"/>
</dbReference>
<feature type="region of interest" description="Disordered" evidence="1">
    <location>
        <begin position="749"/>
        <end position="776"/>
    </location>
</feature>
<dbReference type="PANTHER" id="PTHR31987:SF1">
    <property type="entry name" value="GLUTAMINASE A"/>
    <property type="match status" value="1"/>
</dbReference>
<dbReference type="InterPro" id="IPR032514">
    <property type="entry name" value="GtaA_central"/>
</dbReference>
<dbReference type="EMBL" id="JARJCW010000087">
    <property type="protein sequence ID" value="KAJ7195913.1"/>
    <property type="molecule type" value="Genomic_DNA"/>
</dbReference>
<dbReference type="InterPro" id="IPR033433">
    <property type="entry name" value="GtaA_N"/>
</dbReference>
<feature type="chain" id="PRO_5041916094" description="DUF1793-domain-containing protein" evidence="3">
    <location>
        <begin position="24"/>
        <end position="845"/>
    </location>
</feature>
<comment type="caution">
    <text evidence="6">The sequence shown here is derived from an EMBL/GenBank/DDBJ whole genome shotgun (WGS) entry which is preliminary data.</text>
</comment>